<dbReference type="Proteomes" id="UP001172082">
    <property type="component" value="Unassembled WGS sequence"/>
</dbReference>
<protein>
    <submittedName>
        <fullName evidence="2">Gliding motility-associated C-terminal domain-containing protein</fullName>
    </submittedName>
</protein>
<dbReference type="InterPro" id="IPR026341">
    <property type="entry name" value="T9SS_type_B"/>
</dbReference>
<gene>
    <name evidence="2" type="ORF">QQ008_27190</name>
</gene>
<evidence type="ECO:0000256" key="1">
    <source>
        <dbReference type="SAM" id="MobiDB-lite"/>
    </source>
</evidence>
<proteinExistence type="predicted"/>
<comment type="caution">
    <text evidence="2">The sequence shown here is derived from an EMBL/GenBank/DDBJ whole genome shotgun (WGS) entry which is preliminary data.</text>
</comment>
<evidence type="ECO:0000313" key="3">
    <source>
        <dbReference type="Proteomes" id="UP001172082"/>
    </source>
</evidence>
<feature type="compositionally biased region" description="Basic residues" evidence="1">
    <location>
        <begin position="339"/>
        <end position="348"/>
    </location>
</feature>
<feature type="compositionally biased region" description="Basic and acidic residues" evidence="1">
    <location>
        <begin position="277"/>
        <end position="293"/>
    </location>
</feature>
<feature type="compositionally biased region" description="Acidic residues" evidence="1">
    <location>
        <begin position="294"/>
        <end position="305"/>
    </location>
</feature>
<dbReference type="Pfam" id="PF13585">
    <property type="entry name" value="CHU_C"/>
    <property type="match status" value="1"/>
</dbReference>
<dbReference type="RefSeq" id="WP_346755124.1">
    <property type="nucleotide sequence ID" value="NZ_JAUJEA010000015.1"/>
</dbReference>
<dbReference type="Gene3D" id="2.60.40.740">
    <property type="match status" value="4"/>
</dbReference>
<organism evidence="2 3">
    <name type="scientific">Splendidivirga corallicola</name>
    <dbReference type="NCBI Taxonomy" id="3051826"/>
    <lineage>
        <taxon>Bacteria</taxon>
        <taxon>Pseudomonadati</taxon>
        <taxon>Bacteroidota</taxon>
        <taxon>Cytophagia</taxon>
        <taxon>Cytophagales</taxon>
        <taxon>Splendidivirgaceae</taxon>
        <taxon>Splendidivirga</taxon>
    </lineage>
</organism>
<dbReference type="InterPro" id="IPR025667">
    <property type="entry name" value="SprB_repeat"/>
</dbReference>
<name>A0ABT8KWE4_9BACT</name>
<feature type="region of interest" description="Disordered" evidence="1">
    <location>
        <begin position="266"/>
        <end position="348"/>
    </location>
</feature>
<keyword evidence="3" id="KW-1185">Reference proteome</keyword>
<reference evidence="2" key="1">
    <citation type="submission" date="2023-06" db="EMBL/GenBank/DDBJ databases">
        <title>Genomic of Parafulvivirga corallium.</title>
        <authorList>
            <person name="Wang G."/>
        </authorList>
    </citation>
    <scope>NUCLEOTIDE SEQUENCE</scope>
    <source>
        <strain evidence="2">BMA10</strain>
    </source>
</reference>
<dbReference type="NCBIfam" id="TIGR04131">
    <property type="entry name" value="Bac_Flav_CTERM"/>
    <property type="match status" value="1"/>
</dbReference>
<dbReference type="Pfam" id="PF13573">
    <property type="entry name" value="SprB"/>
    <property type="match status" value="6"/>
</dbReference>
<dbReference type="EMBL" id="JAUJEA010000015">
    <property type="protein sequence ID" value="MDN5205102.1"/>
    <property type="molecule type" value="Genomic_DNA"/>
</dbReference>
<sequence length="1166" mass="127438">MVKLAILNEAVAQDTTIVQENILFSVKDQPMWGKNSEFSINEHFTILPTQEVDVSLPFPPPKFDLLGGTFGFDLEASLFMKFGLGFYFKDFEGGSIDIDYPINVIFDVPEFNAGDIAVIHTSFEVRDEAQIKTTYPNTGRIGMTTDFALKSRLAAGICFYTCLSPLSLIEALPSPDGLTTIPSPIKNGALVIDTTDPESLFSLPFDTLFQLSANEGQTFFPGMTRIPIFEGGDKGLPPFLCDCDPQDNLPGIPKIERTYQDLLPFTIGLDSPPPSCEEEKEKKAEQDSLRKLDENEEQLDKEEEEADKKAAEEDDAKYDDASDEEKKAIDKRREERAERKKGRQQRARNRTLRKLRILDAFEGSFDLPSVSTVRPPGNIAPGIKELRAVGNHEYVSATFKILTAMQDLPYIGLLNGTFQPPPPIDCLGSFEYSLADIEANFTLTNTQEFSFFPNIMVKLDLPVALNYSIKHTDGRVTAALGNQILYEAGSELNIKFPCDQAFMDLKPTYSIQKGKANFRNHTFDTYSMGLAFKALSFRLKLNSVVLIPKICIPKICIPFVGCTPRICTPEVKSPSFDLPFGPVLDAPVPIASPSVDWFNREWEIDGFKEIEGDTFRIAPAKFRLDLIAQNVVCNGGTTGAIQLQKQAGTEPVNYEWSNGETTADLENLPAGEYFVVATDKNNCVAYASIAVEEPELLSLTHASNDISCFGENNGNISLEVKGGTAPYTYQWSNGATSNELNDLTSGNYDVVVTDASGCSITQEINIEEPNVLEASVFKLTNPSCSDLTDGSIEIAVSGGVAPYTYQWSHQSSEKDPTGLSAGNYTLTVTDQSGCITNLTTTLIDPDPLTAALEVVSHNMCFGEAQGALDLTVDGGTGPYQYQWFKDTEELSLDGEDPDQLFAGQYTVVITDAGGCQVTTSADITQSGERLISRIEGSDISCIGGSDGGIELTVSGGVAPYTFSWSNGGSGEDLNNVPAGVYNVQITDAAGCTAENNIVLFEPREIQINHAVKNVRCEGDEDGSIELFLSGGTPPYTFDWFHGVSEQNIQDLAPATYEVVVTDKQGCTQMATIEVGLDEGECISIPTVFTPNGDGHNDHWQLRNMDLSKVKLKVFNKWGQEVFSSNGYTKPWDGTFNGKSLPSATYYYILDPGDGSGQMNGSITIIR</sequence>
<evidence type="ECO:0000313" key="2">
    <source>
        <dbReference type="EMBL" id="MDN5205102.1"/>
    </source>
</evidence>
<feature type="compositionally biased region" description="Basic and acidic residues" evidence="1">
    <location>
        <begin position="318"/>
        <end position="338"/>
    </location>
</feature>
<accession>A0ABT8KWE4</accession>